<evidence type="ECO:0000313" key="2">
    <source>
        <dbReference type="Proteomes" id="UP000695022"/>
    </source>
</evidence>
<evidence type="ECO:0000313" key="3">
    <source>
        <dbReference type="RefSeq" id="XP_014675535.1"/>
    </source>
</evidence>
<keyword evidence="2" id="KW-1185">Reference proteome</keyword>
<dbReference type="Proteomes" id="UP000695022">
    <property type="component" value="Unplaced"/>
</dbReference>
<accession>A0ABM1ETL4</accession>
<reference evidence="3" key="1">
    <citation type="submission" date="2025-08" db="UniProtKB">
        <authorList>
            <consortium name="RefSeq"/>
        </authorList>
    </citation>
    <scope>IDENTIFICATION</scope>
</reference>
<name>A0ABM1ETL4_PRICU</name>
<organism evidence="2 3">
    <name type="scientific">Priapulus caudatus</name>
    <name type="common">Priapulid worm</name>
    <dbReference type="NCBI Taxonomy" id="37621"/>
    <lineage>
        <taxon>Eukaryota</taxon>
        <taxon>Metazoa</taxon>
        <taxon>Ecdysozoa</taxon>
        <taxon>Scalidophora</taxon>
        <taxon>Priapulida</taxon>
        <taxon>Priapulimorpha</taxon>
        <taxon>Priapulimorphida</taxon>
        <taxon>Priapulidae</taxon>
        <taxon>Priapulus</taxon>
    </lineage>
</organism>
<feature type="region of interest" description="Disordered" evidence="1">
    <location>
        <begin position="30"/>
        <end position="52"/>
    </location>
</feature>
<dbReference type="GeneID" id="106815578"/>
<dbReference type="InterPro" id="IPR038775">
    <property type="entry name" value="SPMIP11"/>
</dbReference>
<gene>
    <name evidence="3" type="primary">LOC106815578</name>
</gene>
<dbReference type="PANTHER" id="PTHR35263:SF1">
    <property type="entry name" value="TESTIS-EXPRESSED PROTEIN 49"/>
    <property type="match status" value="1"/>
</dbReference>
<evidence type="ECO:0000256" key="1">
    <source>
        <dbReference type="SAM" id="MobiDB-lite"/>
    </source>
</evidence>
<dbReference type="Pfam" id="PF22593">
    <property type="entry name" value="SPMIP11"/>
    <property type="match status" value="1"/>
</dbReference>
<proteinExistence type="predicted"/>
<dbReference type="PANTHER" id="PTHR35263">
    <property type="entry name" value="TESTIS-EXPRESSED PROTEIN 49"/>
    <property type="match status" value="1"/>
</dbReference>
<dbReference type="RefSeq" id="XP_014675535.1">
    <property type="nucleotide sequence ID" value="XM_014820049.1"/>
</dbReference>
<protein>
    <submittedName>
        <fullName evidence="3">Uncharacterized protein LOC106815578</fullName>
    </submittedName>
</protein>
<sequence length="142" mass="16540">MALFNLTQLGFQNYIQATKYEVEPAHQNYEQKDDKKGNGNNPPAEPDVNHSHMAGKEVDLACGSHRRYKVILQKHKRNQKAPNEIYRTPVTSSQTYGWWSKTENIRDSEQWTRVSSSYPRVNSEVTKFVDKMSLTNRDFTLF</sequence>